<dbReference type="EMBL" id="NFLJ01000046">
    <property type="protein sequence ID" value="OUQ32089.1"/>
    <property type="molecule type" value="Genomic_DNA"/>
</dbReference>
<proteinExistence type="predicted"/>
<dbReference type="SUPFAM" id="SSF55729">
    <property type="entry name" value="Acyl-CoA N-acyltransferases (Nat)"/>
    <property type="match status" value="1"/>
</dbReference>
<gene>
    <name evidence="3" type="ORF">B5E75_12610</name>
</gene>
<dbReference type="Gene3D" id="3.40.630.30">
    <property type="match status" value="1"/>
</dbReference>
<keyword evidence="4" id="KW-1185">Reference proteome</keyword>
<dbReference type="AlphaFoldDB" id="A0A1Y4SQ88"/>
<dbReference type="OrthoDB" id="5419426at2"/>
<evidence type="ECO:0000256" key="1">
    <source>
        <dbReference type="ARBA" id="ARBA00022679"/>
    </source>
</evidence>
<comment type="caution">
    <text evidence="3">The sequence shown here is derived from an EMBL/GenBank/DDBJ whole genome shotgun (WGS) entry which is preliminary data.</text>
</comment>
<reference evidence="3 4" key="1">
    <citation type="journal article" date="2018" name="BMC Genomics">
        <title>Whole genome sequencing and function prediction of 133 gut anaerobes isolated from chicken caecum in pure cultures.</title>
        <authorList>
            <person name="Medvecky M."/>
            <person name="Cejkova D."/>
            <person name="Polansky O."/>
            <person name="Karasova D."/>
            <person name="Kubasova T."/>
            <person name="Cizek A."/>
            <person name="Rychlik I."/>
        </authorList>
    </citation>
    <scope>NUCLEOTIDE SEQUENCE [LARGE SCALE GENOMIC DNA]</scope>
    <source>
        <strain evidence="3 4">An13</strain>
    </source>
</reference>
<evidence type="ECO:0000313" key="3">
    <source>
        <dbReference type="EMBL" id="OUQ32089.1"/>
    </source>
</evidence>
<dbReference type="InterPro" id="IPR000182">
    <property type="entry name" value="GNAT_dom"/>
</dbReference>
<dbReference type="GO" id="GO:0008080">
    <property type="term" value="F:N-acetyltransferase activity"/>
    <property type="evidence" value="ECO:0007669"/>
    <property type="project" value="InterPro"/>
</dbReference>
<dbReference type="CDD" id="cd04301">
    <property type="entry name" value="NAT_SF"/>
    <property type="match status" value="1"/>
</dbReference>
<evidence type="ECO:0000259" key="2">
    <source>
        <dbReference type="PROSITE" id="PS51186"/>
    </source>
</evidence>
<name>A0A1Y4SQ88_9FIRM</name>
<dbReference type="PANTHER" id="PTHR13947:SF37">
    <property type="entry name" value="LD18367P"/>
    <property type="match status" value="1"/>
</dbReference>
<keyword evidence="1 3" id="KW-0808">Transferase</keyword>
<organism evidence="3 4">
    <name type="scientific">Massilimicrobiota timonensis</name>
    <dbReference type="NCBI Taxonomy" id="1776392"/>
    <lineage>
        <taxon>Bacteria</taxon>
        <taxon>Bacillati</taxon>
        <taxon>Bacillota</taxon>
        <taxon>Erysipelotrichia</taxon>
        <taxon>Erysipelotrichales</taxon>
        <taxon>Erysipelotrichaceae</taxon>
        <taxon>Massilimicrobiota</taxon>
    </lineage>
</organism>
<feature type="domain" description="N-acetyltransferase" evidence="2">
    <location>
        <begin position="1"/>
        <end position="156"/>
    </location>
</feature>
<dbReference type="PANTHER" id="PTHR13947">
    <property type="entry name" value="GNAT FAMILY N-ACETYLTRANSFERASE"/>
    <property type="match status" value="1"/>
</dbReference>
<dbReference type="Proteomes" id="UP000195305">
    <property type="component" value="Unassembled WGS sequence"/>
</dbReference>
<dbReference type="PROSITE" id="PS51186">
    <property type="entry name" value="GNAT"/>
    <property type="match status" value="1"/>
</dbReference>
<dbReference type="InterPro" id="IPR050769">
    <property type="entry name" value="NAT_camello-type"/>
</dbReference>
<dbReference type="RefSeq" id="WP_087359810.1">
    <property type="nucleotide sequence ID" value="NZ_JACJKO010000038.1"/>
</dbReference>
<dbReference type="InterPro" id="IPR016181">
    <property type="entry name" value="Acyl_CoA_acyltransferase"/>
</dbReference>
<sequence length="156" mass="18125">MKIRLIKEKDNLEVEKLIRDCLIEFGGNKPGCAWEDKDLGQFYQVYQPKNKQYLVVIKDNHVVGGCGIGPLDGIEGICELQKMYCYSEVRGTGIAQELLNQSLEFARQYYYQCYLETFSNMIAANRFYLKNGFQLLDQPLIKGPHYACDKWYIKDL</sequence>
<dbReference type="Pfam" id="PF00583">
    <property type="entry name" value="Acetyltransf_1"/>
    <property type="match status" value="1"/>
</dbReference>
<evidence type="ECO:0000313" key="4">
    <source>
        <dbReference type="Proteomes" id="UP000195305"/>
    </source>
</evidence>
<accession>A0A1Y4SQ88</accession>
<protein>
    <submittedName>
        <fullName evidence="3">GNAT family N-acetyltransferase</fullName>
    </submittedName>
</protein>